<accession>A0A7J0BJK0</accession>
<proteinExistence type="predicted"/>
<sequence length="789" mass="87641">MHLSLRRLRLGLKTVFSGRISVLVTGFLVTILMLLFYLWNPFILRSLVYKVYDELLIQSHTHETTDIPVIIDIDEKSLDTYGQWPWPRYRVAMLLAMAQHYGASAVGLDIVFSEEDRTSPRVLRETLAEDLKVNLKVSGIPDALLDNDSLLADNLKRGPFVLGYHFNFEPSGATEKPCVLQPVKAVILAEDGAAKPEDALYNAPEAICNLPVLGEAARGAGFFTTVPDLDGMLRRTPLIIYFKGQIYPSLALAMLMQATGNTQIILKMKQGGVESIKFGDRVIPLDERGRMLLKYRGKGGAFRYISAADLLEQKLKKDELKGKLVLVGTSAAGLKDLRAQPFDPVFPGVEAHATVLDSILKGDFITRPWFARVLEFNTILLVGVTSTIILSLTGAIPALLFCIAMGAGLLFGAKWSFATQGFFLSPLTALLTLAVNFSLLTLMKFRREEGHKKFLTATFKSYLSPELIEEMIAERTMPELGGEARVMTAYFTDIQKFSTFSEILTAPQLVELLNEYLSAMTDILIAEGGTLDKYEGDAIIAFFGAPINFADHPLRACRVALAMQDTLQALRAKWISEQIDPSVEVRNIKGYPQEVWPENSKWPVNVHQMRMRIGINSGEMVVGNMGSAMRMNYTMMGDPVNLAARLEAGAKQLGIYTAVSEHTLEISFKDGRGNTAKVHDFVETRFIDRIAVVGKSEPVNVYELVALKGGLTERDKTLFTYFAEGMVHYQAQEWDKAITAFSTASGYERFPDSPITPSSVFIARCKQYKQTPPVPAGENWDGVYRMTSK</sequence>
<dbReference type="InterPro" id="IPR001054">
    <property type="entry name" value="A/G_cyclase"/>
</dbReference>
<dbReference type="GO" id="GO:0006171">
    <property type="term" value="P:cAMP biosynthetic process"/>
    <property type="evidence" value="ECO:0007669"/>
    <property type="project" value="TreeGrafter"/>
</dbReference>
<dbReference type="Pfam" id="PF00211">
    <property type="entry name" value="Guanylate_cyc"/>
    <property type="match status" value="1"/>
</dbReference>
<reference evidence="3 4" key="1">
    <citation type="submission" date="2020-05" db="EMBL/GenBank/DDBJ databases">
        <title>Draft genome sequence of Desulfovibrio sp. strain HN2T.</title>
        <authorList>
            <person name="Ueno A."/>
            <person name="Tamazawa S."/>
            <person name="Tamamura S."/>
            <person name="Murakami T."/>
            <person name="Kiyama T."/>
            <person name="Inomata H."/>
            <person name="Amano Y."/>
            <person name="Miyakawa K."/>
            <person name="Tamaki H."/>
            <person name="Naganuma T."/>
            <person name="Kaneko K."/>
        </authorList>
    </citation>
    <scope>NUCLEOTIDE SEQUENCE [LARGE SCALE GENOMIC DNA]</scope>
    <source>
        <strain evidence="3 4">HN2</strain>
    </source>
</reference>
<dbReference type="PROSITE" id="PS50125">
    <property type="entry name" value="GUANYLATE_CYCLASE_2"/>
    <property type="match status" value="1"/>
</dbReference>
<evidence type="ECO:0000313" key="4">
    <source>
        <dbReference type="Proteomes" id="UP000503840"/>
    </source>
</evidence>
<dbReference type="SMART" id="SM01080">
    <property type="entry name" value="CHASE2"/>
    <property type="match status" value="1"/>
</dbReference>
<dbReference type="InterPro" id="IPR007890">
    <property type="entry name" value="CHASE2"/>
</dbReference>
<evidence type="ECO:0000259" key="2">
    <source>
        <dbReference type="PROSITE" id="PS50125"/>
    </source>
</evidence>
<keyword evidence="4" id="KW-1185">Reference proteome</keyword>
<evidence type="ECO:0000256" key="1">
    <source>
        <dbReference type="SAM" id="Phobius"/>
    </source>
</evidence>
<keyword evidence="1" id="KW-1133">Transmembrane helix</keyword>
<dbReference type="SMART" id="SM00044">
    <property type="entry name" value="CYCc"/>
    <property type="match status" value="1"/>
</dbReference>
<dbReference type="SUPFAM" id="SSF55073">
    <property type="entry name" value="Nucleotide cyclase"/>
    <property type="match status" value="1"/>
</dbReference>
<gene>
    <name evidence="3" type="ORF">DSM101010T_22510</name>
</gene>
<dbReference type="AlphaFoldDB" id="A0A7J0BJK0"/>
<dbReference type="InterPro" id="IPR029787">
    <property type="entry name" value="Nucleotide_cyclase"/>
</dbReference>
<protein>
    <submittedName>
        <fullName evidence="3">Guanylate cyclase</fullName>
    </submittedName>
</protein>
<feature type="transmembrane region" description="Helical" evidence="1">
    <location>
        <begin position="20"/>
        <end position="39"/>
    </location>
</feature>
<feature type="transmembrane region" description="Helical" evidence="1">
    <location>
        <begin position="379"/>
        <end position="411"/>
    </location>
</feature>
<dbReference type="CDD" id="cd07302">
    <property type="entry name" value="CHD"/>
    <property type="match status" value="1"/>
</dbReference>
<keyword evidence="1" id="KW-0812">Transmembrane</keyword>
<name>A0A7J0BJK0_9BACT</name>
<dbReference type="Gene3D" id="3.30.70.1230">
    <property type="entry name" value="Nucleotide cyclase"/>
    <property type="match status" value="1"/>
</dbReference>
<organism evidence="3 4">
    <name type="scientific">Desulfovibrio subterraneus</name>
    <dbReference type="NCBI Taxonomy" id="2718620"/>
    <lineage>
        <taxon>Bacteria</taxon>
        <taxon>Pseudomonadati</taxon>
        <taxon>Thermodesulfobacteriota</taxon>
        <taxon>Desulfovibrionia</taxon>
        <taxon>Desulfovibrionales</taxon>
        <taxon>Desulfovibrionaceae</taxon>
        <taxon>Desulfovibrio</taxon>
    </lineage>
</organism>
<dbReference type="Proteomes" id="UP000503840">
    <property type="component" value="Unassembled WGS sequence"/>
</dbReference>
<keyword evidence="1" id="KW-0472">Membrane</keyword>
<evidence type="ECO:0000313" key="3">
    <source>
        <dbReference type="EMBL" id="GFM33886.1"/>
    </source>
</evidence>
<dbReference type="EMBL" id="BLVO01000013">
    <property type="protein sequence ID" value="GFM33886.1"/>
    <property type="molecule type" value="Genomic_DNA"/>
</dbReference>
<feature type="domain" description="Guanylate cyclase" evidence="2">
    <location>
        <begin position="488"/>
        <end position="647"/>
    </location>
</feature>
<dbReference type="PANTHER" id="PTHR43081:SF1">
    <property type="entry name" value="ADENYLATE CYCLASE, TERMINAL-DIFFERENTIATION SPECIFIC"/>
    <property type="match status" value="1"/>
</dbReference>
<dbReference type="GO" id="GO:0004016">
    <property type="term" value="F:adenylate cyclase activity"/>
    <property type="evidence" value="ECO:0007669"/>
    <property type="project" value="UniProtKB-ARBA"/>
</dbReference>
<comment type="caution">
    <text evidence="3">The sequence shown here is derived from an EMBL/GenBank/DDBJ whole genome shotgun (WGS) entry which is preliminary data.</text>
</comment>
<dbReference type="PANTHER" id="PTHR43081">
    <property type="entry name" value="ADENYLATE CYCLASE, TERMINAL-DIFFERENTIATION SPECIFIC-RELATED"/>
    <property type="match status" value="1"/>
</dbReference>
<dbReference type="GO" id="GO:0035556">
    <property type="term" value="P:intracellular signal transduction"/>
    <property type="evidence" value="ECO:0007669"/>
    <property type="project" value="InterPro"/>
</dbReference>
<dbReference type="Pfam" id="PF05226">
    <property type="entry name" value="CHASE2"/>
    <property type="match status" value="1"/>
</dbReference>
<dbReference type="RefSeq" id="WP_243452156.1">
    <property type="nucleotide sequence ID" value="NZ_BLVO01000013.1"/>
</dbReference>
<feature type="transmembrane region" description="Helical" evidence="1">
    <location>
        <begin position="423"/>
        <end position="443"/>
    </location>
</feature>
<dbReference type="InterPro" id="IPR050697">
    <property type="entry name" value="Adenylyl/Guanylyl_Cyclase_3/4"/>
</dbReference>